<organism evidence="1 2">
    <name type="scientific">Puccinia striiformis f. sp. tritici</name>
    <dbReference type="NCBI Taxonomy" id="168172"/>
    <lineage>
        <taxon>Eukaryota</taxon>
        <taxon>Fungi</taxon>
        <taxon>Dikarya</taxon>
        <taxon>Basidiomycota</taxon>
        <taxon>Pucciniomycotina</taxon>
        <taxon>Pucciniomycetes</taxon>
        <taxon>Pucciniales</taxon>
        <taxon>Pucciniaceae</taxon>
        <taxon>Puccinia</taxon>
    </lineage>
</organism>
<dbReference type="Proteomes" id="UP001060170">
    <property type="component" value="Chromosome 4"/>
</dbReference>
<protein>
    <submittedName>
        <fullName evidence="1">Uncharacterized protein</fullName>
    </submittedName>
</protein>
<reference evidence="2" key="2">
    <citation type="journal article" date="2018" name="Mol. Plant Microbe Interact.">
        <title>Genome sequence resources for the wheat stripe rust pathogen (Puccinia striiformis f. sp. tritici) and the barley stripe rust pathogen (Puccinia striiformis f. sp. hordei).</title>
        <authorList>
            <person name="Xia C."/>
            <person name="Wang M."/>
            <person name="Yin C."/>
            <person name="Cornejo O.E."/>
            <person name="Hulbert S.H."/>
            <person name="Chen X."/>
        </authorList>
    </citation>
    <scope>NUCLEOTIDE SEQUENCE [LARGE SCALE GENOMIC DNA]</scope>
    <source>
        <strain evidence="2">93-210</strain>
    </source>
</reference>
<name>A0ACC0ER30_9BASI</name>
<reference evidence="1 2" key="3">
    <citation type="journal article" date="2022" name="Microbiol. Spectr.">
        <title>Folding features and dynamics of 3D genome architecture in plant fungal pathogens.</title>
        <authorList>
            <person name="Xia C."/>
        </authorList>
    </citation>
    <scope>NUCLEOTIDE SEQUENCE [LARGE SCALE GENOMIC DNA]</scope>
    <source>
        <strain evidence="1 2">93-210</strain>
    </source>
</reference>
<comment type="caution">
    <text evidence="1">The sequence shown here is derived from an EMBL/GenBank/DDBJ whole genome shotgun (WGS) entry which is preliminary data.</text>
</comment>
<accession>A0ACC0ER30</accession>
<sequence length="66" mass="7931">MGQVCWKCNHPFRGCPETCHRFLEPEELGDDRYLEQIKDKLFWQSAPTPRKQSSICFVFEKRLRDV</sequence>
<reference evidence="2" key="1">
    <citation type="journal article" date="2018" name="BMC Genomics">
        <title>Genomic insights into host adaptation between the wheat stripe rust pathogen (Puccinia striiformis f. sp. tritici) and the barley stripe rust pathogen (Puccinia striiformis f. sp. hordei).</title>
        <authorList>
            <person name="Xia C."/>
            <person name="Wang M."/>
            <person name="Yin C."/>
            <person name="Cornejo O.E."/>
            <person name="Hulbert S.H."/>
            <person name="Chen X."/>
        </authorList>
    </citation>
    <scope>NUCLEOTIDE SEQUENCE [LARGE SCALE GENOMIC DNA]</scope>
    <source>
        <strain evidence="2">93-210</strain>
    </source>
</reference>
<gene>
    <name evidence="1" type="ORF">MJO28_003957</name>
</gene>
<evidence type="ECO:0000313" key="2">
    <source>
        <dbReference type="Proteomes" id="UP001060170"/>
    </source>
</evidence>
<keyword evidence="2" id="KW-1185">Reference proteome</keyword>
<proteinExistence type="predicted"/>
<dbReference type="EMBL" id="CM045868">
    <property type="protein sequence ID" value="KAI7956862.1"/>
    <property type="molecule type" value="Genomic_DNA"/>
</dbReference>
<evidence type="ECO:0000313" key="1">
    <source>
        <dbReference type="EMBL" id="KAI7956862.1"/>
    </source>
</evidence>